<keyword evidence="2" id="KW-0472">Membrane</keyword>
<gene>
    <name evidence="3" type="ORF">RUA4292_04069</name>
</gene>
<feature type="compositionally biased region" description="Basic and acidic residues" evidence="1">
    <location>
        <begin position="75"/>
        <end position="85"/>
    </location>
</feature>
<reference evidence="3 4" key="1">
    <citation type="submission" date="2015-09" db="EMBL/GenBank/DDBJ databases">
        <authorList>
            <consortium name="Swine Surveillance"/>
        </authorList>
    </citation>
    <scope>NUCLEOTIDE SEQUENCE [LARGE SCALE GENOMIC DNA]</scope>
    <source>
        <strain evidence="3 4">CECT 4292</strain>
    </source>
</reference>
<protein>
    <submittedName>
        <fullName evidence="3">Uncharacterized protein</fullName>
    </submittedName>
</protein>
<accession>A0A0N7LR54</accession>
<proteinExistence type="predicted"/>
<dbReference type="OrthoDB" id="7869559at2"/>
<feature type="transmembrane region" description="Helical" evidence="2">
    <location>
        <begin position="32"/>
        <end position="52"/>
    </location>
</feature>
<feature type="transmembrane region" description="Helical" evidence="2">
    <location>
        <begin position="7"/>
        <end position="26"/>
    </location>
</feature>
<feature type="region of interest" description="Disordered" evidence="1">
    <location>
        <begin position="63"/>
        <end position="85"/>
    </location>
</feature>
<dbReference type="AlphaFoldDB" id="A0A0N7LR54"/>
<organism evidence="3 4">
    <name type="scientific">Ruegeria atlantica</name>
    <dbReference type="NCBI Taxonomy" id="81569"/>
    <lineage>
        <taxon>Bacteria</taxon>
        <taxon>Pseudomonadati</taxon>
        <taxon>Pseudomonadota</taxon>
        <taxon>Alphaproteobacteria</taxon>
        <taxon>Rhodobacterales</taxon>
        <taxon>Roseobacteraceae</taxon>
        <taxon>Ruegeria</taxon>
    </lineage>
</organism>
<sequence length="85" mass="9151">MTKLIAIINVIAWAGFWAFGYIALTSDDLTEGQLVIAAILAFAGLAMGILAYMKLVRASEASGYAKGSKQLNAEARNRAQEEWGK</sequence>
<evidence type="ECO:0000313" key="4">
    <source>
        <dbReference type="Proteomes" id="UP000050783"/>
    </source>
</evidence>
<dbReference type="STRING" id="81569.RUM4293_04085"/>
<keyword evidence="2" id="KW-1133">Transmembrane helix</keyword>
<dbReference type="Proteomes" id="UP000050783">
    <property type="component" value="Unassembled WGS sequence"/>
</dbReference>
<dbReference type="GeneID" id="55495199"/>
<name>A0A0N7LR54_9RHOB</name>
<keyword evidence="2" id="KW-0812">Transmembrane</keyword>
<evidence type="ECO:0000256" key="2">
    <source>
        <dbReference type="SAM" id="Phobius"/>
    </source>
</evidence>
<evidence type="ECO:0000256" key="1">
    <source>
        <dbReference type="SAM" id="MobiDB-lite"/>
    </source>
</evidence>
<dbReference type="RefSeq" id="WP_058279215.1">
    <property type="nucleotide sequence ID" value="NZ_CANLTD010000004.1"/>
</dbReference>
<evidence type="ECO:0000313" key="3">
    <source>
        <dbReference type="EMBL" id="CUH49868.1"/>
    </source>
</evidence>
<dbReference type="EMBL" id="CYPU01000071">
    <property type="protein sequence ID" value="CUH49868.1"/>
    <property type="molecule type" value="Genomic_DNA"/>
</dbReference>